<keyword evidence="3" id="KW-0238">DNA-binding</keyword>
<accession>A0ABD4XWJ9</accession>
<evidence type="ECO:0000313" key="4">
    <source>
        <dbReference type="Proteomes" id="UP001161139"/>
    </source>
</evidence>
<feature type="coiled-coil region" evidence="1">
    <location>
        <begin position="197"/>
        <end position="323"/>
    </location>
</feature>
<dbReference type="Pfam" id="PF11740">
    <property type="entry name" value="KfrA_N"/>
    <property type="match status" value="1"/>
</dbReference>
<evidence type="ECO:0000313" key="3">
    <source>
        <dbReference type="EMBL" id="MDH0687071.1"/>
    </source>
</evidence>
<dbReference type="AlphaFoldDB" id="A0ABD4XWJ9"/>
<sequence>MRNKYSPETFEAVMSLLRAGETPAWRRVREITGKGSSNTILMEVKQILAEVAERASAGDYPKPVQDAFCTLWLELKAAARGELDELRTFLHEENRRAQETASQAEQLAAQTREKLAERDRQVEMLQQQLDMASQREEGLTEQLRQLGARLVQEQEKLSTAHLAHQQALAEKDQEIRHWQGKLDTETQHRHQVVAEMATEHQAKVARLELEIRNELERYEKDTAKFMRQLDQERTEHRKELKVLNGSVSGLQTQLSDAKQKTAQAEGENAALRRQIEDLSTQRSALEQRNLVLQAEAIASSARLAELTERITTLQRAAEQLEKGPQEAQSKT</sequence>
<dbReference type="Proteomes" id="UP001161139">
    <property type="component" value="Unassembled WGS sequence"/>
</dbReference>
<proteinExistence type="predicted"/>
<keyword evidence="1" id="KW-0175">Coiled coil</keyword>
<comment type="caution">
    <text evidence="3">The sequence shown here is derived from an EMBL/GenBank/DDBJ whole genome shotgun (WGS) entry which is preliminary data.</text>
</comment>
<reference evidence="3" key="1">
    <citation type="submission" date="2022-09" db="EMBL/GenBank/DDBJ databases">
        <title>Intensive care unit water sources are persistently colonized with multi-drug resistant bacteria and are the site of extensive horizontal gene transfer of antibiotic resistance genes.</title>
        <authorList>
            <person name="Diorio-Toth L."/>
        </authorList>
    </citation>
    <scope>NUCLEOTIDE SEQUENCE</scope>
    <source>
        <strain evidence="3">GD03864</strain>
    </source>
</reference>
<gene>
    <name evidence="3" type="ORF">N5D09_03085</name>
</gene>
<dbReference type="InterPro" id="IPR021104">
    <property type="entry name" value="KfrA_DNA-bd_N"/>
</dbReference>
<dbReference type="RefSeq" id="WP_279649024.1">
    <property type="nucleotide sequence ID" value="NZ_JAOCDG010000003.1"/>
</dbReference>
<dbReference type="GO" id="GO:0003677">
    <property type="term" value="F:DNA binding"/>
    <property type="evidence" value="ECO:0007669"/>
    <property type="project" value="UniProtKB-KW"/>
</dbReference>
<evidence type="ECO:0000256" key="1">
    <source>
        <dbReference type="SAM" id="Coils"/>
    </source>
</evidence>
<protein>
    <submittedName>
        <fullName evidence="3">DNA-binding protein</fullName>
    </submittedName>
</protein>
<dbReference type="EMBL" id="JAOCDG010000003">
    <property type="protein sequence ID" value="MDH0687071.1"/>
    <property type="molecule type" value="Genomic_DNA"/>
</dbReference>
<organism evidence="3 4">
    <name type="scientific">Stutzerimonas stutzeri</name>
    <name type="common">Pseudomonas stutzeri</name>
    <dbReference type="NCBI Taxonomy" id="316"/>
    <lineage>
        <taxon>Bacteria</taxon>
        <taxon>Pseudomonadati</taxon>
        <taxon>Pseudomonadota</taxon>
        <taxon>Gammaproteobacteria</taxon>
        <taxon>Pseudomonadales</taxon>
        <taxon>Pseudomonadaceae</taxon>
        <taxon>Stutzerimonas</taxon>
    </lineage>
</organism>
<feature type="domain" description="KfrA N-terminal DNA-binding" evidence="2">
    <location>
        <begin position="10"/>
        <end position="114"/>
    </location>
</feature>
<feature type="coiled-coil region" evidence="1">
    <location>
        <begin position="87"/>
        <end position="156"/>
    </location>
</feature>
<name>A0ABD4XWJ9_STUST</name>
<evidence type="ECO:0000259" key="2">
    <source>
        <dbReference type="Pfam" id="PF11740"/>
    </source>
</evidence>